<dbReference type="InterPro" id="IPR003230">
    <property type="entry name" value="DltC"/>
</dbReference>
<comment type="pathway">
    <text evidence="5">Cell wall biogenesis; lipoteichoic acid biosynthesis.</text>
</comment>
<keyword evidence="3 5" id="KW-0597">Phosphoprotein</keyword>
<evidence type="ECO:0000256" key="2">
    <source>
        <dbReference type="ARBA" id="ARBA00022490"/>
    </source>
</evidence>
<evidence type="ECO:0000313" key="8">
    <source>
        <dbReference type="Proteomes" id="UP000440713"/>
    </source>
</evidence>
<sequence length="78" mass="9042">MDIKAGVIEIFEEVLDTDEIRENQDLDLFENELLDSLAIIEVLLAIEDKFDLSLQPTDLERDDMSSVNKLTDFLERKL</sequence>
<dbReference type="InterPro" id="IPR036736">
    <property type="entry name" value="ACP-like_sf"/>
</dbReference>
<keyword evidence="7" id="KW-0436">Ligase</keyword>
<dbReference type="GO" id="GO:0071555">
    <property type="term" value="P:cell wall organization"/>
    <property type="evidence" value="ECO:0007669"/>
    <property type="project" value="UniProtKB-KW"/>
</dbReference>
<gene>
    <name evidence="5 7" type="primary">dltC</name>
    <name evidence="7" type="ORF">FYJ71_03425</name>
</gene>
<dbReference type="GO" id="GO:0036370">
    <property type="term" value="F:D-alanyl carrier activity"/>
    <property type="evidence" value="ECO:0007669"/>
    <property type="project" value="UniProtKB-UniRule"/>
</dbReference>
<evidence type="ECO:0000256" key="3">
    <source>
        <dbReference type="ARBA" id="ARBA00022553"/>
    </source>
</evidence>
<keyword evidence="8" id="KW-1185">Reference proteome</keyword>
<dbReference type="HAMAP" id="MF_00565">
    <property type="entry name" value="DltC"/>
    <property type="match status" value="1"/>
</dbReference>
<dbReference type="GO" id="GO:0070395">
    <property type="term" value="P:lipoteichoic acid biosynthetic process"/>
    <property type="evidence" value="ECO:0007669"/>
    <property type="project" value="UniProtKB-UniRule"/>
</dbReference>
<keyword evidence="1 5" id="KW-0596">Phosphopantetheine</keyword>
<dbReference type="GO" id="GO:0016874">
    <property type="term" value="F:ligase activity"/>
    <property type="evidence" value="ECO:0007669"/>
    <property type="project" value="UniProtKB-KW"/>
</dbReference>
<keyword evidence="2 5" id="KW-0963">Cytoplasm</keyword>
<protein>
    <recommendedName>
        <fullName evidence="5">D-alanyl carrier protein</fullName>
        <shortName evidence="5">DCP</shortName>
    </recommendedName>
    <alternativeName>
        <fullName evidence="5">D-alanine--poly(phosphoribitol) ligase subunit 2</fullName>
    </alternativeName>
</protein>
<dbReference type="UniPathway" id="UPA00556"/>
<dbReference type="PROSITE" id="PS50075">
    <property type="entry name" value="CARRIER"/>
    <property type="match status" value="1"/>
</dbReference>
<comment type="similarity">
    <text evidence="5">Belongs to the DltC family.</text>
</comment>
<dbReference type="EMBL" id="VUNE01000001">
    <property type="protein sequence ID" value="MST62025.1"/>
    <property type="molecule type" value="Genomic_DNA"/>
</dbReference>
<organism evidence="7 8">
    <name type="scientific">Peptostreptococcus porci</name>
    <dbReference type="NCBI Taxonomy" id="2652282"/>
    <lineage>
        <taxon>Bacteria</taxon>
        <taxon>Bacillati</taxon>
        <taxon>Bacillota</taxon>
        <taxon>Clostridia</taxon>
        <taxon>Peptostreptococcales</taxon>
        <taxon>Peptostreptococcaceae</taxon>
        <taxon>Peptostreptococcus</taxon>
    </lineage>
</organism>
<accession>A0A6N7WYS6</accession>
<name>A0A6N7WYS6_9FIRM</name>
<dbReference type="Pfam" id="PF00550">
    <property type="entry name" value="PP-binding"/>
    <property type="match status" value="1"/>
</dbReference>
<comment type="caution">
    <text evidence="7">The sequence shown here is derived from an EMBL/GenBank/DDBJ whole genome shotgun (WGS) entry which is preliminary data.</text>
</comment>
<comment type="function">
    <text evidence="5">Carrier protein involved in the D-alanylation of lipoteichoic acid (LTA). The loading of thioester-linked D-alanine onto DltC is catalyzed by D-alanine--D-alanyl carrier protein ligase DltA. The DltC-carried D-alanyl group is further transferred to cell membrane phosphatidylglycerol (PG) by forming an ester bond, probably catalyzed by DltD. D-alanylation of LTA plays an important role in modulating the properties of the cell wall in Gram-positive bacteria, influencing the net charge of the cell wall.</text>
</comment>
<dbReference type="Proteomes" id="UP000440713">
    <property type="component" value="Unassembled WGS sequence"/>
</dbReference>
<evidence type="ECO:0000256" key="5">
    <source>
        <dbReference type="HAMAP-Rule" id="MF_00565"/>
    </source>
</evidence>
<dbReference type="GO" id="GO:0005737">
    <property type="term" value="C:cytoplasm"/>
    <property type="evidence" value="ECO:0007669"/>
    <property type="project" value="UniProtKB-SubCell"/>
</dbReference>
<comment type="subcellular location">
    <subcellularLocation>
        <location evidence="5">Cytoplasm</location>
    </subcellularLocation>
</comment>
<evidence type="ECO:0000313" key="7">
    <source>
        <dbReference type="EMBL" id="MST62025.1"/>
    </source>
</evidence>
<dbReference type="RefSeq" id="WP_091994245.1">
    <property type="nucleotide sequence ID" value="NZ_JAQYHJ010000024.1"/>
</dbReference>
<feature type="modified residue" description="O-(pantetheine 4'-phosphoryl)serine" evidence="5">
    <location>
        <position position="36"/>
    </location>
</feature>
<evidence type="ECO:0000259" key="6">
    <source>
        <dbReference type="PROSITE" id="PS50075"/>
    </source>
</evidence>
<feature type="domain" description="Carrier" evidence="6">
    <location>
        <begin position="1"/>
        <end position="78"/>
    </location>
</feature>
<evidence type="ECO:0000256" key="4">
    <source>
        <dbReference type="ARBA" id="ARBA00023316"/>
    </source>
</evidence>
<dbReference type="SUPFAM" id="SSF47336">
    <property type="entry name" value="ACP-like"/>
    <property type="match status" value="1"/>
</dbReference>
<proteinExistence type="inferred from homology"/>
<keyword evidence="4 5" id="KW-0961">Cell wall biogenesis/degradation</keyword>
<reference evidence="7 8" key="1">
    <citation type="submission" date="2019-08" db="EMBL/GenBank/DDBJ databases">
        <title>In-depth cultivation of the pig gut microbiome towards novel bacterial diversity and tailored functional studies.</title>
        <authorList>
            <person name="Wylensek D."/>
            <person name="Hitch T.C.A."/>
            <person name="Clavel T."/>
        </authorList>
    </citation>
    <scope>NUCLEOTIDE SEQUENCE [LARGE SCALE GENOMIC DNA]</scope>
    <source>
        <strain evidence="7 8">WCA-SAB-591-4A-A</strain>
    </source>
</reference>
<dbReference type="InterPro" id="IPR009081">
    <property type="entry name" value="PP-bd_ACP"/>
</dbReference>
<dbReference type="AlphaFoldDB" id="A0A6N7WYS6"/>
<dbReference type="NCBIfam" id="TIGR01688">
    <property type="entry name" value="dltC"/>
    <property type="match status" value="1"/>
</dbReference>
<comment type="PTM">
    <text evidence="5">4'-phosphopantetheine is transferred from CoA to a specific serine of apo-DCP.</text>
</comment>
<evidence type="ECO:0000256" key="1">
    <source>
        <dbReference type="ARBA" id="ARBA00022450"/>
    </source>
</evidence>
<dbReference type="Gene3D" id="1.10.1200.10">
    <property type="entry name" value="ACP-like"/>
    <property type="match status" value="1"/>
</dbReference>